<keyword evidence="3 6" id="KW-0645">Protease</keyword>
<dbReference type="PROSITE" id="PS00131">
    <property type="entry name" value="CARBOXYPEPT_SER_SER"/>
    <property type="match status" value="1"/>
</dbReference>
<dbReference type="MEROPS" id="S10.016"/>
<accession>A0A084GA09</accession>
<organism evidence="7 8">
    <name type="scientific">Pseudallescheria apiosperma</name>
    <name type="common">Scedosporium apiospermum</name>
    <dbReference type="NCBI Taxonomy" id="563466"/>
    <lineage>
        <taxon>Eukaryota</taxon>
        <taxon>Fungi</taxon>
        <taxon>Dikarya</taxon>
        <taxon>Ascomycota</taxon>
        <taxon>Pezizomycotina</taxon>
        <taxon>Sordariomycetes</taxon>
        <taxon>Hypocreomycetidae</taxon>
        <taxon>Microascales</taxon>
        <taxon>Microascaceae</taxon>
        <taxon>Scedosporium</taxon>
    </lineage>
</organism>
<proteinExistence type="inferred from homology"/>
<dbReference type="KEGG" id="sapo:SAPIO_CDS3096"/>
<dbReference type="GO" id="GO:0000324">
    <property type="term" value="C:fungal-type vacuole"/>
    <property type="evidence" value="ECO:0007669"/>
    <property type="project" value="TreeGrafter"/>
</dbReference>
<dbReference type="Proteomes" id="UP000028545">
    <property type="component" value="Unassembled WGS sequence"/>
</dbReference>
<comment type="caution">
    <text evidence="7">The sequence shown here is derived from an EMBL/GenBank/DDBJ whole genome shotgun (WGS) entry which is preliminary data.</text>
</comment>
<dbReference type="EC" id="3.4.16.-" evidence="6"/>
<dbReference type="EMBL" id="JOWA01000088">
    <property type="protein sequence ID" value="KEZ44171.1"/>
    <property type="molecule type" value="Genomic_DNA"/>
</dbReference>
<evidence type="ECO:0000256" key="2">
    <source>
        <dbReference type="ARBA" id="ARBA00022645"/>
    </source>
</evidence>
<gene>
    <name evidence="7" type="ORF">SAPIO_CDS3096</name>
</gene>
<name>A0A084GA09_PSEDA</name>
<dbReference type="OrthoDB" id="5231315at2759"/>
<keyword evidence="6" id="KW-0732">Signal</keyword>
<evidence type="ECO:0000256" key="5">
    <source>
        <dbReference type="ARBA" id="ARBA00023180"/>
    </source>
</evidence>
<evidence type="ECO:0000313" key="7">
    <source>
        <dbReference type="EMBL" id="KEZ44171.1"/>
    </source>
</evidence>
<dbReference type="InterPro" id="IPR018202">
    <property type="entry name" value="Ser_caboxypep_ser_AS"/>
</dbReference>
<feature type="signal peptide" evidence="6">
    <location>
        <begin position="1"/>
        <end position="20"/>
    </location>
</feature>
<keyword evidence="8" id="KW-1185">Reference proteome</keyword>
<evidence type="ECO:0000256" key="6">
    <source>
        <dbReference type="RuleBase" id="RU361156"/>
    </source>
</evidence>
<keyword evidence="2 6" id="KW-0121">Carboxypeptidase</keyword>
<reference evidence="7 8" key="1">
    <citation type="journal article" date="2014" name="Genome Announc.">
        <title>Draft genome sequence of the pathogenic fungus Scedosporium apiospermum.</title>
        <authorList>
            <person name="Vandeputte P."/>
            <person name="Ghamrawi S."/>
            <person name="Rechenmann M."/>
            <person name="Iltis A."/>
            <person name="Giraud S."/>
            <person name="Fleury M."/>
            <person name="Thornton C."/>
            <person name="Delhaes L."/>
            <person name="Meyer W."/>
            <person name="Papon N."/>
            <person name="Bouchara J.P."/>
        </authorList>
    </citation>
    <scope>NUCLEOTIDE SEQUENCE [LARGE SCALE GENOMIC DNA]</scope>
    <source>
        <strain evidence="7 8">IHEM 14462</strain>
    </source>
</reference>
<evidence type="ECO:0000256" key="3">
    <source>
        <dbReference type="ARBA" id="ARBA00022670"/>
    </source>
</evidence>
<keyword evidence="4 6" id="KW-0378">Hydrolase</keyword>
<dbReference type="SUPFAM" id="SSF53474">
    <property type="entry name" value="alpha/beta-Hydrolases"/>
    <property type="match status" value="1"/>
</dbReference>
<feature type="chain" id="PRO_5006512843" description="Carboxypeptidase" evidence="6">
    <location>
        <begin position="21"/>
        <end position="451"/>
    </location>
</feature>
<dbReference type="HOGENOM" id="CLU_607145_0_0_1"/>
<evidence type="ECO:0000256" key="4">
    <source>
        <dbReference type="ARBA" id="ARBA00022801"/>
    </source>
</evidence>
<dbReference type="GO" id="GO:0006508">
    <property type="term" value="P:proteolysis"/>
    <property type="evidence" value="ECO:0007669"/>
    <property type="project" value="UniProtKB-KW"/>
</dbReference>
<evidence type="ECO:0000256" key="1">
    <source>
        <dbReference type="ARBA" id="ARBA00009431"/>
    </source>
</evidence>
<dbReference type="RefSeq" id="XP_016643970.1">
    <property type="nucleotide sequence ID" value="XM_016785964.1"/>
</dbReference>
<evidence type="ECO:0000313" key="8">
    <source>
        <dbReference type="Proteomes" id="UP000028545"/>
    </source>
</evidence>
<dbReference type="InterPro" id="IPR001563">
    <property type="entry name" value="Peptidase_S10"/>
</dbReference>
<dbReference type="OMA" id="ISNWYAW"/>
<dbReference type="AlphaFoldDB" id="A0A084GA09"/>
<protein>
    <recommendedName>
        <fullName evidence="6">Carboxypeptidase</fullName>
        <ecNumber evidence="6">3.4.16.-</ecNumber>
    </recommendedName>
</protein>
<dbReference type="PANTHER" id="PTHR11802:SF131">
    <property type="entry name" value="CARBOXYPEPTIDASE"/>
    <property type="match status" value="1"/>
</dbReference>
<dbReference type="InterPro" id="IPR029058">
    <property type="entry name" value="AB_hydrolase_fold"/>
</dbReference>
<dbReference type="Pfam" id="PF00450">
    <property type="entry name" value="Peptidase_S10"/>
    <property type="match status" value="2"/>
</dbReference>
<dbReference type="GO" id="GO:0004185">
    <property type="term" value="F:serine-type carboxypeptidase activity"/>
    <property type="evidence" value="ECO:0007669"/>
    <property type="project" value="UniProtKB-UniRule"/>
</dbReference>
<sequence length="451" mass="50611">MWRRSLLLLPILRVIIGADAADNITWDRGPRLPAALRSSIREETFEKRAEDSLTELNVTDTVRLRFKEPNICETTRGVRSYSGWNQESNLLFLSQPFGVGFSYESRDSGQPLSPYTNATLVDRTEIAAATAWHAVQALLYELPQMGSEVKSTDFHLWSESYGGHYGPAFYRYFHEQNEAIKAGKLSGVELNLKTLGISNGIIDAATQFPSTDQNLITTEALCSQAANMCRDNVEGPYYSYSERSMYDIRKDSNQRAYPDFFVKYLNTRETQDALGVALDFRYEDSSYDVYLAFQHSGDYAYPGFLEDLEFLMDKGIRVLLIYGDADYIGNWFGGEAVSLALNHRQSTFFRATPYTSLISGDKVNGKVREFGHLSFAVVYEAGHLISVDSPGVALDLFRRAAWGRDLATGEKTLDELVEIPLTPDAPGVPDESGDEEEDEEIVDCWIGEHVG</sequence>
<dbReference type="Gene3D" id="3.40.50.1820">
    <property type="entry name" value="alpha/beta hydrolase"/>
    <property type="match status" value="2"/>
</dbReference>
<dbReference type="PRINTS" id="PR00724">
    <property type="entry name" value="CRBOXYPTASEC"/>
</dbReference>
<dbReference type="GeneID" id="27722168"/>
<dbReference type="PANTHER" id="PTHR11802">
    <property type="entry name" value="SERINE PROTEASE FAMILY S10 SERINE CARBOXYPEPTIDASE"/>
    <property type="match status" value="1"/>
</dbReference>
<dbReference type="VEuPathDB" id="FungiDB:SAPIO_CDS3096"/>
<dbReference type="Gene3D" id="1.10.287.410">
    <property type="match status" value="1"/>
</dbReference>
<comment type="similarity">
    <text evidence="1 6">Belongs to the peptidase S10 family.</text>
</comment>
<keyword evidence="5" id="KW-0325">Glycoprotein</keyword>